<dbReference type="PANTHER" id="PTHR42877">
    <property type="entry name" value="L-ORNITHINE N(5)-MONOOXYGENASE-RELATED"/>
    <property type="match status" value="1"/>
</dbReference>
<dbReference type="GO" id="GO:0050660">
    <property type="term" value="F:flavin adenine dinucleotide binding"/>
    <property type="evidence" value="ECO:0007669"/>
    <property type="project" value="InterPro"/>
</dbReference>
<evidence type="ECO:0000256" key="3">
    <source>
        <dbReference type="ARBA" id="ARBA00022827"/>
    </source>
</evidence>
<sequence length="505" mass="58062">MAPRNGRKLTAAVIGTGFSGICAAIKLEKELGINPQLFEISEDVGGTWHANTYPGAECDIPSHLYSLSFELNDTWTKHYSAQAEIYAYLRRVAKKYNLYEKTKFETEIVHAEWKEQQQQWLLQWRNTKNHQETGSGYYDILFAGLGPLRVPNIPSEFAKFQGPIVHTTQWDSTLDYSNKRIAVIGSGATAVQAIPELRKVASHVYSFQRTPAWISPRDQFTYPSLLKFVFRWLPFLMRLYRIFLYLQHEMYYVSFGYHNSFLARRIQAGMTKIVAWRLKRAGRPDLIPVLTPDYPLGCKRIAKSELYLEALAKPNVTVIKSGVSDIKERTLMDKDGNAHEVDILVLATGFDVQGFTGNLDIYGRNRMLLDQKWRKDFPKTYKTVTVHGYPNFFMLLGPSAALGHNSVVTQIEIQVDYAIKCLKHMVRNNLAALEPKESAQELFSKNLQKDFNGTVWKGGCRSWYMNDAGEIYGLWKGPIMSFYWALRSPNFNDFIEYKKMPRVHL</sequence>
<keyword evidence="2" id="KW-0285">Flavoprotein</keyword>
<comment type="caution">
    <text evidence="5">The sequence shown here is derived from an EMBL/GenBank/DDBJ whole genome shotgun (WGS) entry which is preliminary data.</text>
</comment>
<dbReference type="Proteomes" id="UP001209540">
    <property type="component" value="Unassembled WGS sequence"/>
</dbReference>
<evidence type="ECO:0000256" key="4">
    <source>
        <dbReference type="ARBA" id="ARBA00023002"/>
    </source>
</evidence>
<reference evidence="5" key="2">
    <citation type="submission" date="2023-02" db="EMBL/GenBank/DDBJ databases">
        <authorList>
            <consortium name="DOE Joint Genome Institute"/>
            <person name="Mondo S.J."/>
            <person name="Chang Y."/>
            <person name="Wang Y."/>
            <person name="Ahrendt S."/>
            <person name="Andreopoulos W."/>
            <person name="Barry K."/>
            <person name="Beard J."/>
            <person name="Benny G.L."/>
            <person name="Blankenship S."/>
            <person name="Bonito G."/>
            <person name="Cuomo C."/>
            <person name="Desiro A."/>
            <person name="Gervers K.A."/>
            <person name="Hundley H."/>
            <person name="Kuo A."/>
            <person name="LaButti K."/>
            <person name="Lang B.F."/>
            <person name="Lipzen A."/>
            <person name="O'Donnell K."/>
            <person name="Pangilinan J."/>
            <person name="Reynolds N."/>
            <person name="Sandor L."/>
            <person name="Smith M.W."/>
            <person name="Tsang A."/>
            <person name="Grigoriev I.V."/>
            <person name="Stajich J.E."/>
            <person name="Spatafora J.W."/>
        </authorList>
    </citation>
    <scope>NUCLEOTIDE SEQUENCE</scope>
    <source>
        <strain evidence="5">RSA 2281</strain>
    </source>
</reference>
<dbReference type="Pfam" id="PF00743">
    <property type="entry name" value="FMO-like"/>
    <property type="match status" value="1"/>
</dbReference>
<dbReference type="GO" id="GO:0004499">
    <property type="term" value="F:N,N-dimethylaniline monooxygenase activity"/>
    <property type="evidence" value="ECO:0007669"/>
    <property type="project" value="InterPro"/>
</dbReference>
<protein>
    <submittedName>
        <fullName evidence="5">Flavoprotein</fullName>
    </submittedName>
</protein>
<dbReference type="PANTHER" id="PTHR42877:SF4">
    <property type="entry name" value="FAD_NAD(P)-BINDING DOMAIN-CONTAINING PROTEIN-RELATED"/>
    <property type="match status" value="1"/>
</dbReference>
<gene>
    <name evidence="5" type="ORF">BDA99DRAFT_484737</name>
</gene>
<keyword evidence="3" id="KW-0274">FAD</keyword>
<comment type="similarity">
    <text evidence="1">Belongs to the FAD-binding monooxygenase family.</text>
</comment>
<accession>A0AAD5K634</accession>
<evidence type="ECO:0000313" key="6">
    <source>
        <dbReference type="Proteomes" id="UP001209540"/>
    </source>
</evidence>
<dbReference type="InterPro" id="IPR020946">
    <property type="entry name" value="Flavin_mOase-like"/>
</dbReference>
<dbReference type="Gene3D" id="3.50.50.60">
    <property type="entry name" value="FAD/NAD(P)-binding domain"/>
    <property type="match status" value="3"/>
</dbReference>
<dbReference type="InterPro" id="IPR036188">
    <property type="entry name" value="FAD/NAD-bd_sf"/>
</dbReference>
<dbReference type="AlphaFoldDB" id="A0AAD5K634"/>
<reference evidence="5" key="1">
    <citation type="journal article" date="2022" name="IScience">
        <title>Evolution of zygomycete secretomes and the origins of terrestrial fungal ecologies.</title>
        <authorList>
            <person name="Chang Y."/>
            <person name="Wang Y."/>
            <person name="Mondo S."/>
            <person name="Ahrendt S."/>
            <person name="Andreopoulos W."/>
            <person name="Barry K."/>
            <person name="Beard J."/>
            <person name="Benny G.L."/>
            <person name="Blankenship S."/>
            <person name="Bonito G."/>
            <person name="Cuomo C."/>
            <person name="Desiro A."/>
            <person name="Gervers K.A."/>
            <person name="Hundley H."/>
            <person name="Kuo A."/>
            <person name="LaButti K."/>
            <person name="Lang B.F."/>
            <person name="Lipzen A."/>
            <person name="O'Donnell K."/>
            <person name="Pangilinan J."/>
            <person name="Reynolds N."/>
            <person name="Sandor L."/>
            <person name="Smith M.E."/>
            <person name="Tsang A."/>
            <person name="Grigoriev I.V."/>
            <person name="Stajich J.E."/>
            <person name="Spatafora J.W."/>
        </authorList>
    </citation>
    <scope>NUCLEOTIDE SEQUENCE</scope>
    <source>
        <strain evidence="5">RSA 2281</strain>
    </source>
</reference>
<proteinExistence type="inferred from homology"/>
<name>A0AAD5K634_9FUNG</name>
<dbReference type="GO" id="GO:0050661">
    <property type="term" value="F:NADP binding"/>
    <property type="evidence" value="ECO:0007669"/>
    <property type="project" value="InterPro"/>
</dbReference>
<keyword evidence="4" id="KW-0560">Oxidoreductase</keyword>
<evidence type="ECO:0000256" key="2">
    <source>
        <dbReference type="ARBA" id="ARBA00022630"/>
    </source>
</evidence>
<dbReference type="InterPro" id="IPR051209">
    <property type="entry name" value="FAD-bind_Monooxygenase_sf"/>
</dbReference>
<dbReference type="SUPFAM" id="SSF51905">
    <property type="entry name" value="FAD/NAD(P)-binding domain"/>
    <property type="match status" value="1"/>
</dbReference>
<organism evidence="5 6">
    <name type="scientific">Phascolomyces articulosus</name>
    <dbReference type="NCBI Taxonomy" id="60185"/>
    <lineage>
        <taxon>Eukaryota</taxon>
        <taxon>Fungi</taxon>
        <taxon>Fungi incertae sedis</taxon>
        <taxon>Mucoromycota</taxon>
        <taxon>Mucoromycotina</taxon>
        <taxon>Mucoromycetes</taxon>
        <taxon>Mucorales</taxon>
        <taxon>Lichtheimiaceae</taxon>
        <taxon>Phascolomyces</taxon>
    </lineage>
</organism>
<keyword evidence="6" id="KW-1185">Reference proteome</keyword>
<evidence type="ECO:0000313" key="5">
    <source>
        <dbReference type="EMBL" id="KAI9257354.1"/>
    </source>
</evidence>
<dbReference type="EMBL" id="JAIXMP010000020">
    <property type="protein sequence ID" value="KAI9257354.1"/>
    <property type="molecule type" value="Genomic_DNA"/>
</dbReference>
<evidence type="ECO:0000256" key="1">
    <source>
        <dbReference type="ARBA" id="ARBA00010139"/>
    </source>
</evidence>